<dbReference type="OrthoDB" id="9779092at2"/>
<evidence type="ECO:0000256" key="1">
    <source>
        <dbReference type="ARBA" id="ARBA00004141"/>
    </source>
</evidence>
<comment type="subcellular location">
    <subcellularLocation>
        <location evidence="1">Membrane</location>
        <topology evidence="1">Multi-pass membrane protein</topology>
    </subcellularLocation>
</comment>
<accession>A0A377GAA5</accession>
<evidence type="ECO:0000313" key="9">
    <source>
        <dbReference type="Proteomes" id="UP000254554"/>
    </source>
</evidence>
<dbReference type="EMBL" id="UGGT01000001">
    <property type="protein sequence ID" value="STO21654.1"/>
    <property type="molecule type" value="Genomic_DNA"/>
</dbReference>
<evidence type="ECO:0000256" key="5">
    <source>
        <dbReference type="ARBA" id="ARBA00022989"/>
    </source>
</evidence>
<dbReference type="InterPro" id="IPR006043">
    <property type="entry name" value="NCS2"/>
</dbReference>
<keyword evidence="4 7" id="KW-0812">Transmembrane</keyword>
<feature type="transmembrane region" description="Helical" evidence="7">
    <location>
        <begin position="20"/>
        <end position="41"/>
    </location>
</feature>
<reference evidence="8 9" key="1">
    <citation type="submission" date="2018-06" db="EMBL/GenBank/DDBJ databases">
        <authorList>
            <consortium name="Pathogen Informatics"/>
            <person name="Doyle S."/>
        </authorList>
    </citation>
    <scope>NUCLEOTIDE SEQUENCE [LARGE SCALE GENOMIC DNA]</scope>
    <source>
        <strain evidence="8 9">NCTC11370</strain>
    </source>
</reference>
<feature type="transmembrane region" description="Helical" evidence="7">
    <location>
        <begin position="233"/>
        <end position="255"/>
    </location>
</feature>
<gene>
    <name evidence="8" type="primary">xanQ</name>
    <name evidence="8" type="ORF">NCTC11370_01723</name>
</gene>
<evidence type="ECO:0000256" key="4">
    <source>
        <dbReference type="ARBA" id="ARBA00022692"/>
    </source>
</evidence>
<feature type="transmembrane region" description="Helical" evidence="7">
    <location>
        <begin position="193"/>
        <end position="213"/>
    </location>
</feature>
<keyword evidence="5 7" id="KW-1133">Transmembrane helix</keyword>
<dbReference type="AlphaFoldDB" id="A0A377GAA5"/>
<evidence type="ECO:0000256" key="2">
    <source>
        <dbReference type="ARBA" id="ARBA00008821"/>
    </source>
</evidence>
<dbReference type="GO" id="GO:0042907">
    <property type="term" value="F:xanthine transmembrane transporter activity"/>
    <property type="evidence" value="ECO:0007669"/>
    <property type="project" value="TreeGrafter"/>
</dbReference>
<feature type="transmembrane region" description="Helical" evidence="7">
    <location>
        <begin position="126"/>
        <end position="147"/>
    </location>
</feature>
<sequence length="567" mass="62162">MDGNELIYGVNDKPPLLKLILLGLQHTLLMSVYLVLIIIVVRTSKLTDEIAVDAVRVGMIALAMATTLQALKPPFGSGFLAAPVVSAIYFKASLLAAELGGLPLVLGMTVFAGLLEILFSRLLYHLRVIFPPGISGFIIVIVGIELGLEGLRQFLGVAKVGTHHFDIHFFIGLFTLSTMIGLSIWWRGIIKLICSFIGLVSGFIVAFLLGAINPEKIALLKTIPYFALPNFSFVSYQFSPALILPFFIASIAAALRTIGVITTCQKINDPNWKNPDLKSIKSGVFADGVGSVIAGLFGIPGISTGPSLVGISSAAGATSRYIAFTTSIILLILSLCPKFVSILLIIPLSVVGPALMFTASFMIVGGFQVMTSRNIDARMTYVIGFALLFGLSKEIYPKFYASLPHALQSIASTSLSLSVFVALVLHLIFRLGIRKDAVITFEKEKDLSKDELNYFIYQNGKNWSINTTIMDRIALTTGEVVQHLRRTHLAEDAVDVRLSYDQVDFIVHIKYLGDLLLLPFVNQGKKIFLEEESFSYGLTDFLTGVYPDKFERFMVKNEAHIKLYFII</sequence>
<protein>
    <submittedName>
        <fullName evidence="8">Xanthine permease XanQ</fullName>
    </submittedName>
</protein>
<dbReference type="PANTHER" id="PTHR42810">
    <property type="entry name" value="PURINE PERMEASE C1399.01C-RELATED"/>
    <property type="match status" value="1"/>
</dbReference>
<dbReference type="Proteomes" id="UP000254554">
    <property type="component" value="Unassembled WGS sequence"/>
</dbReference>
<name>A0A377GAA5_9GAMM</name>
<feature type="transmembrane region" description="Helical" evidence="7">
    <location>
        <begin position="346"/>
        <end position="367"/>
    </location>
</feature>
<feature type="transmembrane region" description="Helical" evidence="7">
    <location>
        <begin position="99"/>
        <end position="119"/>
    </location>
</feature>
<evidence type="ECO:0000256" key="3">
    <source>
        <dbReference type="ARBA" id="ARBA00022448"/>
    </source>
</evidence>
<organism evidence="8 9">
    <name type="scientific">Fluoribacter dumoffii</name>
    <dbReference type="NCBI Taxonomy" id="463"/>
    <lineage>
        <taxon>Bacteria</taxon>
        <taxon>Pseudomonadati</taxon>
        <taxon>Pseudomonadota</taxon>
        <taxon>Gammaproteobacteria</taxon>
        <taxon>Legionellales</taxon>
        <taxon>Legionellaceae</taxon>
        <taxon>Fluoribacter</taxon>
    </lineage>
</organism>
<feature type="transmembrane region" description="Helical" evidence="7">
    <location>
        <begin position="53"/>
        <end position="71"/>
    </location>
</feature>
<evidence type="ECO:0000313" key="8">
    <source>
        <dbReference type="EMBL" id="STO21654.1"/>
    </source>
</evidence>
<evidence type="ECO:0000256" key="6">
    <source>
        <dbReference type="ARBA" id="ARBA00023136"/>
    </source>
</evidence>
<comment type="similarity">
    <text evidence="2">Belongs to the nucleobase:cation symporter-2 (NCS2) (TC 2.A.40) family.</text>
</comment>
<feature type="transmembrane region" description="Helical" evidence="7">
    <location>
        <begin position="321"/>
        <end position="340"/>
    </location>
</feature>
<dbReference type="RefSeq" id="WP_019349658.1">
    <property type="nucleotide sequence ID" value="NZ_JAPHOO010000001.1"/>
</dbReference>
<keyword evidence="3" id="KW-0813">Transport</keyword>
<feature type="transmembrane region" description="Helical" evidence="7">
    <location>
        <begin position="167"/>
        <end position="186"/>
    </location>
</feature>
<keyword evidence="6 7" id="KW-0472">Membrane</keyword>
<keyword evidence="9" id="KW-1185">Reference proteome</keyword>
<evidence type="ECO:0000256" key="7">
    <source>
        <dbReference type="SAM" id="Phobius"/>
    </source>
</evidence>
<dbReference type="GeneID" id="93291717"/>
<dbReference type="Pfam" id="PF00860">
    <property type="entry name" value="Xan_ur_permease"/>
    <property type="match status" value="1"/>
</dbReference>
<dbReference type="GO" id="GO:0005886">
    <property type="term" value="C:plasma membrane"/>
    <property type="evidence" value="ECO:0007669"/>
    <property type="project" value="TreeGrafter"/>
</dbReference>
<dbReference type="STRING" id="1094715.GCA_000236165_00702"/>
<feature type="transmembrane region" description="Helical" evidence="7">
    <location>
        <begin position="408"/>
        <end position="429"/>
    </location>
</feature>
<proteinExistence type="inferred from homology"/>
<dbReference type="PANTHER" id="PTHR42810:SF2">
    <property type="entry name" value="PURINE PERMEASE C1399.01C-RELATED"/>
    <property type="match status" value="1"/>
</dbReference>